<keyword evidence="4" id="KW-1185">Reference proteome</keyword>
<protein>
    <submittedName>
        <fullName evidence="3">Stalk domain-containing protein</fullName>
    </submittedName>
</protein>
<evidence type="ECO:0000313" key="4">
    <source>
        <dbReference type="Proteomes" id="UP001597541"/>
    </source>
</evidence>
<dbReference type="SUPFAM" id="SSF48452">
    <property type="entry name" value="TPR-like"/>
    <property type="match status" value="1"/>
</dbReference>
<dbReference type="RefSeq" id="WP_377604798.1">
    <property type="nucleotide sequence ID" value="NZ_JBHUME010000011.1"/>
</dbReference>
<organism evidence="3 4">
    <name type="scientific">Paenibacillus gansuensis</name>
    <dbReference type="NCBI Taxonomy" id="306542"/>
    <lineage>
        <taxon>Bacteria</taxon>
        <taxon>Bacillati</taxon>
        <taxon>Bacillota</taxon>
        <taxon>Bacilli</taxon>
        <taxon>Bacillales</taxon>
        <taxon>Paenibacillaceae</taxon>
        <taxon>Paenibacillus</taxon>
    </lineage>
</organism>
<dbReference type="InterPro" id="IPR011990">
    <property type="entry name" value="TPR-like_helical_dom_sf"/>
</dbReference>
<evidence type="ECO:0000259" key="2">
    <source>
        <dbReference type="Pfam" id="PF07833"/>
    </source>
</evidence>
<sequence length="284" mass="30477">MMKKNLLTLGAAVLSLSLFASSAMAAPASQSKAAEKAEVKAVVKAEKTDSKQDVKVQPNKPVKVTVSDDVYGGGVTSVTYDTYKGYKGLLNAYNNVKNKPAGKVIAELLKTKYGVDAEKALAEAAAKYEASGNLAIAIDLQKEALKANPNDMKAYKKLAQLQKKLGKLAIKAYVNGEEPKFDTQPMVQKGKVLVPFRAIAEALDATVTYDAKTKTILVVKGSVKLTLVVNGKAAYINGKKVVLEVAAQSVKSRIVVPIRFVSESLNSNVTWDQESQSIIILEKK</sequence>
<dbReference type="SUPFAM" id="SSF55383">
    <property type="entry name" value="Copper amine oxidase, domain N"/>
    <property type="match status" value="1"/>
</dbReference>
<dbReference type="Gene3D" id="3.30.457.10">
    <property type="entry name" value="Copper amine oxidase-like, N-terminal domain"/>
    <property type="match status" value="1"/>
</dbReference>
<dbReference type="EMBL" id="JBHUME010000011">
    <property type="protein sequence ID" value="MFD2614197.1"/>
    <property type="molecule type" value="Genomic_DNA"/>
</dbReference>
<evidence type="ECO:0000256" key="1">
    <source>
        <dbReference type="SAM" id="SignalP"/>
    </source>
</evidence>
<dbReference type="InterPro" id="IPR012854">
    <property type="entry name" value="Cu_amine_oxidase-like_N"/>
</dbReference>
<feature type="domain" description="Copper amine oxidase-like N-terminal" evidence="2">
    <location>
        <begin position="173"/>
        <end position="280"/>
    </location>
</feature>
<name>A0ABW5PIL7_9BACL</name>
<feature type="chain" id="PRO_5046087564" evidence="1">
    <location>
        <begin position="26"/>
        <end position="284"/>
    </location>
</feature>
<feature type="signal peptide" evidence="1">
    <location>
        <begin position="1"/>
        <end position="25"/>
    </location>
</feature>
<reference evidence="4" key="1">
    <citation type="journal article" date="2019" name="Int. J. Syst. Evol. Microbiol.">
        <title>The Global Catalogue of Microorganisms (GCM) 10K type strain sequencing project: providing services to taxonomists for standard genome sequencing and annotation.</title>
        <authorList>
            <consortium name="The Broad Institute Genomics Platform"/>
            <consortium name="The Broad Institute Genome Sequencing Center for Infectious Disease"/>
            <person name="Wu L."/>
            <person name="Ma J."/>
        </authorList>
    </citation>
    <scope>NUCLEOTIDE SEQUENCE [LARGE SCALE GENOMIC DNA]</scope>
    <source>
        <strain evidence="4">KCTC 3950</strain>
    </source>
</reference>
<dbReference type="Proteomes" id="UP001597541">
    <property type="component" value="Unassembled WGS sequence"/>
</dbReference>
<dbReference type="Pfam" id="PF07833">
    <property type="entry name" value="Cu_amine_oxidN1"/>
    <property type="match status" value="1"/>
</dbReference>
<dbReference type="Gene3D" id="1.25.40.10">
    <property type="entry name" value="Tetratricopeptide repeat domain"/>
    <property type="match status" value="1"/>
</dbReference>
<dbReference type="InterPro" id="IPR036582">
    <property type="entry name" value="Mao_N_sf"/>
</dbReference>
<evidence type="ECO:0000313" key="3">
    <source>
        <dbReference type="EMBL" id="MFD2614197.1"/>
    </source>
</evidence>
<comment type="caution">
    <text evidence="3">The sequence shown here is derived from an EMBL/GenBank/DDBJ whole genome shotgun (WGS) entry which is preliminary data.</text>
</comment>
<proteinExistence type="predicted"/>
<gene>
    <name evidence="3" type="ORF">ACFSUF_17450</name>
</gene>
<accession>A0ABW5PIL7</accession>
<keyword evidence="1" id="KW-0732">Signal</keyword>